<dbReference type="Proteomes" id="UP001314181">
    <property type="component" value="Unassembled WGS sequence"/>
</dbReference>
<accession>A0ABM9N7H8</accession>
<protein>
    <submittedName>
        <fullName evidence="2">Uncharacterized protein</fullName>
    </submittedName>
</protein>
<evidence type="ECO:0000256" key="1">
    <source>
        <dbReference type="SAM" id="Phobius"/>
    </source>
</evidence>
<evidence type="ECO:0000313" key="2">
    <source>
        <dbReference type="EMBL" id="CAK8162570.1"/>
    </source>
</evidence>
<comment type="caution">
    <text evidence="2">The sequence shown here is derived from an EMBL/GenBank/DDBJ whole genome shotgun (WGS) entry which is preliminary data.</text>
</comment>
<name>A0ABM9N7H8_9RICK</name>
<reference evidence="2 3" key="1">
    <citation type="submission" date="2024-01" db="EMBL/GenBank/DDBJ databases">
        <authorList>
            <person name="Kunselman E."/>
        </authorList>
    </citation>
    <scope>NUCLEOTIDE SEQUENCE [LARGE SCALE GENOMIC DNA]</scope>
    <source>
        <strain evidence="2">2 abalone samples</strain>
    </source>
</reference>
<keyword evidence="1" id="KW-1133">Transmembrane helix</keyword>
<keyword evidence="1" id="KW-0812">Transmembrane</keyword>
<evidence type="ECO:0000313" key="3">
    <source>
        <dbReference type="Proteomes" id="UP001314181"/>
    </source>
</evidence>
<keyword evidence="1" id="KW-0472">Membrane</keyword>
<proteinExistence type="predicted"/>
<organism evidence="2 3">
    <name type="scientific">Candidatus Xenohaliotis californiensis</name>
    <dbReference type="NCBI Taxonomy" id="84677"/>
    <lineage>
        <taxon>Bacteria</taxon>
        <taxon>Pseudomonadati</taxon>
        <taxon>Pseudomonadota</taxon>
        <taxon>Alphaproteobacteria</taxon>
        <taxon>Rickettsiales</taxon>
        <taxon>Anaplasmataceae</taxon>
        <taxon>Candidatus Xenohaliotis</taxon>
    </lineage>
</organism>
<feature type="transmembrane region" description="Helical" evidence="1">
    <location>
        <begin position="6"/>
        <end position="24"/>
    </location>
</feature>
<sequence>MKLATLSIFNYLIFTNLATIFLRLNSQLNHAAILVDRSNDLAPCCYN</sequence>
<keyword evidence="3" id="KW-1185">Reference proteome</keyword>
<gene>
    <name evidence="2" type="ORF">CAXC1_190010</name>
</gene>
<dbReference type="EMBL" id="CAWVOK010000010">
    <property type="protein sequence ID" value="CAK8162570.1"/>
    <property type="molecule type" value="Genomic_DNA"/>
</dbReference>